<gene>
    <name evidence="2" type="ORF">EV211_102119</name>
</gene>
<feature type="transmembrane region" description="Helical" evidence="1">
    <location>
        <begin position="6"/>
        <end position="27"/>
    </location>
</feature>
<proteinExistence type="predicted"/>
<dbReference type="InterPro" id="IPR024529">
    <property type="entry name" value="ECF_trnsprt_substrate-spec"/>
</dbReference>
<feature type="transmembrane region" description="Helical" evidence="1">
    <location>
        <begin position="75"/>
        <end position="94"/>
    </location>
</feature>
<keyword evidence="1" id="KW-1133">Transmembrane helix</keyword>
<feature type="transmembrane region" description="Helical" evidence="1">
    <location>
        <begin position="39"/>
        <end position="63"/>
    </location>
</feature>
<accession>A0A4R6QCJ8</accession>
<keyword evidence="3" id="KW-1185">Reference proteome</keyword>
<evidence type="ECO:0000313" key="2">
    <source>
        <dbReference type="EMBL" id="TDP59877.1"/>
    </source>
</evidence>
<evidence type="ECO:0000313" key="3">
    <source>
        <dbReference type="Proteomes" id="UP000295500"/>
    </source>
</evidence>
<keyword evidence="1" id="KW-0472">Membrane</keyword>
<dbReference type="NCBIfam" id="TIGR04518">
    <property type="entry name" value="ECF_S_folT_fam"/>
    <property type="match status" value="1"/>
</dbReference>
<dbReference type="AlphaFoldDB" id="A0A4R6QCJ8"/>
<evidence type="ECO:0000256" key="1">
    <source>
        <dbReference type="SAM" id="Phobius"/>
    </source>
</evidence>
<dbReference type="Gene3D" id="1.10.1760.20">
    <property type="match status" value="1"/>
</dbReference>
<reference evidence="2 3" key="1">
    <citation type="submission" date="2019-03" db="EMBL/GenBank/DDBJ databases">
        <title>Genomic Encyclopedia of Type Strains, Phase IV (KMG-IV): sequencing the most valuable type-strain genomes for metagenomic binning, comparative biology and taxonomic classification.</title>
        <authorList>
            <person name="Goeker M."/>
        </authorList>
    </citation>
    <scope>NUCLEOTIDE SEQUENCE [LARGE SCALE GENOMIC DNA]</scope>
    <source>
        <strain evidence="2 3">DSM 28287</strain>
    </source>
</reference>
<dbReference type="EMBL" id="SNXO01000002">
    <property type="protein sequence ID" value="TDP59877.1"/>
    <property type="molecule type" value="Genomic_DNA"/>
</dbReference>
<protein>
    <submittedName>
        <fullName evidence="2">ECF transporter S component (Folate family)</fullName>
    </submittedName>
</protein>
<name>A0A4R6QCJ8_9FIRM</name>
<dbReference type="Pfam" id="PF12822">
    <property type="entry name" value="ECF_trnsprt"/>
    <property type="match status" value="1"/>
</dbReference>
<comment type="caution">
    <text evidence="2">The sequence shown here is derived from an EMBL/GenBank/DDBJ whole genome shotgun (WGS) entry which is preliminary data.</text>
</comment>
<dbReference type="OrthoDB" id="4624at2"/>
<dbReference type="RefSeq" id="WP_133527575.1">
    <property type="nucleotide sequence ID" value="NZ_SNXO01000002.1"/>
</dbReference>
<organism evidence="2 3">
    <name type="scientific">Aminicella lysinilytica</name>
    <dbReference type="NCBI Taxonomy" id="433323"/>
    <lineage>
        <taxon>Bacteria</taxon>
        <taxon>Bacillati</taxon>
        <taxon>Bacillota</taxon>
        <taxon>Clostridia</taxon>
        <taxon>Peptostreptococcales</taxon>
        <taxon>Anaerovoracaceae</taxon>
        <taxon>Aminicella</taxon>
    </lineage>
</organism>
<feature type="transmembrane region" description="Helical" evidence="1">
    <location>
        <begin position="106"/>
        <end position="125"/>
    </location>
</feature>
<sequence>MSKNNKTVTLVTLAFMIALEIILTRFLSVDVAGIARIGFGFIPVAMVAIMYGPWFAGGAYALGDILGMLIFPKGAYFPGFTLTACLTGIIFGLILYKKEITWKRSLLAAVIVVVTMNLFLDTYWLHILMGQGFLAMLPLRVVKCCFEIPVQAILIPLVWNKVFKRIPMARNAAAGNAKVA</sequence>
<dbReference type="GO" id="GO:0022857">
    <property type="term" value="F:transmembrane transporter activity"/>
    <property type="evidence" value="ECO:0007669"/>
    <property type="project" value="InterPro"/>
</dbReference>
<keyword evidence="1" id="KW-0812">Transmembrane</keyword>
<dbReference type="InterPro" id="IPR030949">
    <property type="entry name" value="ECF_S_folate_fam"/>
</dbReference>
<dbReference type="Proteomes" id="UP000295500">
    <property type="component" value="Unassembled WGS sequence"/>
</dbReference>